<dbReference type="EMBL" id="NIDE01000018">
    <property type="protein sequence ID" value="OWK35270.1"/>
    <property type="molecule type" value="Genomic_DNA"/>
</dbReference>
<name>A0A225D0Z0_9BACT</name>
<dbReference type="Proteomes" id="UP000214646">
    <property type="component" value="Unassembled WGS sequence"/>
</dbReference>
<gene>
    <name evidence="1" type="ORF">FRUB_09431</name>
</gene>
<proteinExistence type="predicted"/>
<accession>A0A225D0Z0</accession>
<sequence>MLIRAFRHRYLKRVSWINREELIEHVLACVPECNRRCAHPFQWTWTNQKMRQRFAKHAH</sequence>
<evidence type="ECO:0000313" key="1">
    <source>
        <dbReference type="EMBL" id="OWK35270.1"/>
    </source>
</evidence>
<dbReference type="AlphaFoldDB" id="A0A225D0Z0"/>
<reference evidence="2" key="1">
    <citation type="submission" date="2017-06" db="EMBL/GenBank/DDBJ databases">
        <title>Genome analysis of Fimbriiglobus ruber SP5, the first member of the order Planctomycetales with confirmed chitinolytic capability.</title>
        <authorList>
            <person name="Ravin N.V."/>
            <person name="Rakitin A.L."/>
            <person name="Ivanova A.A."/>
            <person name="Beletsky A.V."/>
            <person name="Kulichevskaya I.S."/>
            <person name="Mardanov A.V."/>
            <person name="Dedysh S.N."/>
        </authorList>
    </citation>
    <scope>NUCLEOTIDE SEQUENCE [LARGE SCALE GENOMIC DNA]</scope>
    <source>
        <strain evidence="2">SP5</strain>
    </source>
</reference>
<comment type="caution">
    <text evidence="1">The sequence shown here is derived from an EMBL/GenBank/DDBJ whole genome shotgun (WGS) entry which is preliminary data.</text>
</comment>
<organism evidence="1 2">
    <name type="scientific">Fimbriiglobus ruber</name>
    <dbReference type="NCBI Taxonomy" id="1908690"/>
    <lineage>
        <taxon>Bacteria</taxon>
        <taxon>Pseudomonadati</taxon>
        <taxon>Planctomycetota</taxon>
        <taxon>Planctomycetia</taxon>
        <taxon>Gemmatales</taxon>
        <taxon>Gemmataceae</taxon>
        <taxon>Fimbriiglobus</taxon>
    </lineage>
</organism>
<evidence type="ECO:0000313" key="2">
    <source>
        <dbReference type="Proteomes" id="UP000214646"/>
    </source>
</evidence>
<keyword evidence="2" id="KW-1185">Reference proteome</keyword>
<protein>
    <submittedName>
        <fullName evidence="1">Mobile element protein</fullName>
    </submittedName>
</protein>